<name>A0ABS5JSE2_9BACT</name>
<keyword evidence="1" id="KW-0472">Membrane</keyword>
<protein>
    <submittedName>
        <fullName evidence="2">Phage holin family protein</fullName>
    </submittedName>
</protein>
<reference evidence="2 3" key="1">
    <citation type="journal article" date="2015" name="Int. J. Syst. Evol. Microbiol.">
        <title>Carboxylicivirga linearis sp. nov., isolated from a sea cucumber culture pond.</title>
        <authorList>
            <person name="Wang F.Q."/>
            <person name="Zhou Y.X."/>
            <person name="Lin X.Z."/>
            <person name="Chen G.J."/>
            <person name="Du Z.J."/>
        </authorList>
    </citation>
    <scope>NUCLEOTIDE SEQUENCE [LARGE SCALE GENOMIC DNA]</scope>
    <source>
        <strain evidence="2 3">FB218</strain>
    </source>
</reference>
<dbReference type="RefSeq" id="WP_212213710.1">
    <property type="nucleotide sequence ID" value="NZ_JAGUCO010000002.1"/>
</dbReference>
<proteinExistence type="predicted"/>
<comment type="caution">
    <text evidence="2">The sequence shown here is derived from an EMBL/GenBank/DDBJ whole genome shotgun (WGS) entry which is preliminary data.</text>
</comment>
<keyword evidence="3" id="KW-1185">Reference proteome</keyword>
<keyword evidence="1" id="KW-1133">Transmembrane helix</keyword>
<evidence type="ECO:0000313" key="2">
    <source>
        <dbReference type="EMBL" id="MBS2097381.1"/>
    </source>
</evidence>
<dbReference type="Pfam" id="PF07332">
    <property type="entry name" value="Phage_holin_3_6"/>
    <property type="match status" value="1"/>
</dbReference>
<dbReference type="Proteomes" id="UP000708576">
    <property type="component" value="Unassembled WGS sequence"/>
</dbReference>
<keyword evidence="1" id="KW-0812">Transmembrane</keyword>
<evidence type="ECO:0000313" key="3">
    <source>
        <dbReference type="Proteomes" id="UP000708576"/>
    </source>
</evidence>
<evidence type="ECO:0000256" key="1">
    <source>
        <dbReference type="SAM" id="Phobius"/>
    </source>
</evidence>
<organism evidence="2 3">
    <name type="scientific">Carboxylicivirga linearis</name>
    <dbReference type="NCBI Taxonomy" id="1628157"/>
    <lineage>
        <taxon>Bacteria</taxon>
        <taxon>Pseudomonadati</taxon>
        <taxon>Bacteroidota</taxon>
        <taxon>Bacteroidia</taxon>
        <taxon>Marinilabiliales</taxon>
        <taxon>Marinilabiliaceae</taxon>
        <taxon>Carboxylicivirga</taxon>
    </lineage>
</organism>
<dbReference type="InterPro" id="IPR009937">
    <property type="entry name" value="Phage_holin_3_6"/>
</dbReference>
<accession>A0ABS5JSE2</accession>
<dbReference type="EMBL" id="JAGUCO010000002">
    <property type="protein sequence ID" value="MBS2097381.1"/>
    <property type="molecule type" value="Genomic_DNA"/>
</dbReference>
<gene>
    <name evidence="2" type="ORF">KEM10_03760</name>
</gene>
<feature type="transmembrane region" description="Helical" evidence="1">
    <location>
        <begin position="73"/>
        <end position="95"/>
    </location>
</feature>
<sequence length="121" mass="14048">MKEQLSDEIKEAKDDFEEYVKAQIDLIKLHSAESISRFFSGLLIKMVLFYLFFFVLLFGSLAIAFWLNKLLNSEGLGFVIVAAFYLVIGLVFMAVRKKMVEKPVIQSVIQLFFPNYIDYDE</sequence>
<feature type="transmembrane region" description="Helical" evidence="1">
    <location>
        <begin position="47"/>
        <end position="67"/>
    </location>
</feature>